<evidence type="ECO:0000313" key="3">
    <source>
        <dbReference type="Proteomes" id="UP000217790"/>
    </source>
</evidence>
<dbReference type="AlphaFoldDB" id="A0A2H3CV83"/>
<sequence>MYALKTPFFRPTSRPSSPAPAPAQPSRSDSGVSFERSRPLNRLSLTTFRRASPAPAPARAATPTTLVQDGSYLEMLSLKLSEAVSKAVAQPSGPPAAHEQVSGRRPIPAGRGRALGSLIASELRAASETPHLYRAILRSLHRPLSVLLGNLSASLLPHLSSPALRALPSTVPQAQVLNPTQLHAVAIATFAGELLETFDDFALGLDGDIRGDGLKLIREGLASLVNRVVQPFLGLMKRELHPLVESLETLATLSTGKTSPSGKTSSYLHPSIVTLQTIVPVYTKAIARYTATPISQTNLATFLISIIWRGLLALTSRPYVAPTPPSSPTTIPAVVRKRRGSSTPPLAQSPGRFVIKLPSSRPPSPPVLAVSSSVTADARALYDILNQLPRPDAHNAATRLAKEAVDEAFDALKALPAFFDVVSYTSPAHSVDDITQRLATAAEDLPTLIVLPAVLHVYGLPEMQSVPAMLGISDSDYRNGCLTGFGRAEECATAVGQRLLDILTPTLGPDTVLCKWLEVEIAEDPFPCCDQSALSR</sequence>
<dbReference type="STRING" id="47427.A0A2H3CV83"/>
<feature type="compositionally biased region" description="Low complexity" evidence="1">
    <location>
        <begin position="46"/>
        <end position="63"/>
    </location>
</feature>
<dbReference type="OMA" id="RENTHLH"/>
<name>A0A2H3CV83_ARMGA</name>
<dbReference type="OrthoDB" id="1734943at2759"/>
<organism evidence="2 3">
    <name type="scientific">Armillaria gallica</name>
    <name type="common">Bulbous honey fungus</name>
    <name type="synonym">Armillaria bulbosa</name>
    <dbReference type="NCBI Taxonomy" id="47427"/>
    <lineage>
        <taxon>Eukaryota</taxon>
        <taxon>Fungi</taxon>
        <taxon>Dikarya</taxon>
        <taxon>Basidiomycota</taxon>
        <taxon>Agaricomycotina</taxon>
        <taxon>Agaricomycetes</taxon>
        <taxon>Agaricomycetidae</taxon>
        <taxon>Agaricales</taxon>
        <taxon>Marasmiineae</taxon>
        <taxon>Physalacriaceae</taxon>
        <taxon>Armillaria</taxon>
    </lineage>
</organism>
<feature type="region of interest" description="Disordered" evidence="1">
    <location>
        <begin position="1"/>
        <end position="63"/>
    </location>
</feature>
<evidence type="ECO:0000256" key="1">
    <source>
        <dbReference type="SAM" id="MobiDB-lite"/>
    </source>
</evidence>
<protein>
    <submittedName>
        <fullName evidence="2">Uncharacterized protein</fullName>
    </submittedName>
</protein>
<gene>
    <name evidence="2" type="ORF">ARMGADRAFT_998549</name>
</gene>
<dbReference type="InParanoid" id="A0A2H3CV83"/>
<dbReference type="Proteomes" id="UP000217790">
    <property type="component" value="Unassembled WGS sequence"/>
</dbReference>
<accession>A0A2H3CV83</accession>
<reference evidence="3" key="1">
    <citation type="journal article" date="2017" name="Nat. Ecol. Evol.">
        <title>Genome expansion and lineage-specific genetic innovations in the forest pathogenic fungi Armillaria.</title>
        <authorList>
            <person name="Sipos G."/>
            <person name="Prasanna A.N."/>
            <person name="Walter M.C."/>
            <person name="O'Connor E."/>
            <person name="Balint B."/>
            <person name="Krizsan K."/>
            <person name="Kiss B."/>
            <person name="Hess J."/>
            <person name="Varga T."/>
            <person name="Slot J."/>
            <person name="Riley R."/>
            <person name="Boka B."/>
            <person name="Rigling D."/>
            <person name="Barry K."/>
            <person name="Lee J."/>
            <person name="Mihaltcheva S."/>
            <person name="LaButti K."/>
            <person name="Lipzen A."/>
            <person name="Waldron R."/>
            <person name="Moloney N.M."/>
            <person name="Sperisen C."/>
            <person name="Kredics L."/>
            <person name="Vagvoelgyi C."/>
            <person name="Patrignani A."/>
            <person name="Fitzpatrick D."/>
            <person name="Nagy I."/>
            <person name="Doyle S."/>
            <person name="Anderson J.B."/>
            <person name="Grigoriev I.V."/>
            <person name="Gueldener U."/>
            <person name="Muensterkoetter M."/>
            <person name="Nagy L.G."/>
        </authorList>
    </citation>
    <scope>NUCLEOTIDE SEQUENCE [LARGE SCALE GENOMIC DNA]</scope>
    <source>
        <strain evidence="3">Ar21-2</strain>
    </source>
</reference>
<evidence type="ECO:0000313" key="2">
    <source>
        <dbReference type="EMBL" id="PBK86941.1"/>
    </source>
</evidence>
<keyword evidence="3" id="KW-1185">Reference proteome</keyword>
<proteinExistence type="predicted"/>
<dbReference type="EMBL" id="KZ293681">
    <property type="protein sequence ID" value="PBK86941.1"/>
    <property type="molecule type" value="Genomic_DNA"/>
</dbReference>